<name>A0A8S1SBN5_PAROT</name>
<reference evidence="2" key="1">
    <citation type="submission" date="2021-01" db="EMBL/GenBank/DDBJ databases">
        <authorList>
            <consortium name="Genoscope - CEA"/>
            <person name="William W."/>
        </authorList>
    </citation>
    <scope>NUCLEOTIDE SEQUENCE</scope>
</reference>
<dbReference type="AlphaFoldDB" id="A0A8S1SBN5"/>
<keyword evidence="3" id="KW-1185">Reference proteome</keyword>
<protein>
    <submittedName>
        <fullName evidence="2">Uncharacterized protein</fullName>
    </submittedName>
</protein>
<proteinExistence type="predicted"/>
<evidence type="ECO:0000313" key="3">
    <source>
        <dbReference type="Proteomes" id="UP000683925"/>
    </source>
</evidence>
<organism evidence="2 3">
    <name type="scientific">Paramecium octaurelia</name>
    <dbReference type="NCBI Taxonomy" id="43137"/>
    <lineage>
        <taxon>Eukaryota</taxon>
        <taxon>Sar</taxon>
        <taxon>Alveolata</taxon>
        <taxon>Ciliophora</taxon>
        <taxon>Intramacronucleata</taxon>
        <taxon>Oligohymenophorea</taxon>
        <taxon>Peniculida</taxon>
        <taxon>Parameciidae</taxon>
        <taxon>Paramecium</taxon>
    </lineage>
</organism>
<gene>
    <name evidence="2" type="ORF">POCTA_138.1.T0080122</name>
</gene>
<dbReference type="Proteomes" id="UP000683925">
    <property type="component" value="Unassembled WGS sequence"/>
</dbReference>
<feature type="region of interest" description="Disordered" evidence="1">
    <location>
        <begin position="210"/>
        <end position="249"/>
    </location>
</feature>
<comment type="caution">
    <text evidence="2">The sequence shown here is derived from an EMBL/GenBank/DDBJ whole genome shotgun (WGS) entry which is preliminary data.</text>
</comment>
<dbReference type="EMBL" id="CAJJDP010000007">
    <property type="protein sequence ID" value="CAD8136967.1"/>
    <property type="molecule type" value="Genomic_DNA"/>
</dbReference>
<evidence type="ECO:0000256" key="1">
    <source>
        <dbReference type="SAM" id="MobiDB-lite"/>
    </source>
</evidence>
<accession>A0A8S1SBN5</accession>
<sequence>MVLYLVQENTTQMILIQKDPVIILEESMRKHQELSLVGPGRHQINSYIKDGPKFTFSKKKRQTLKKNHNYNIMKFKRAWELCQSIYNKIEYVFNTMYKTDHQLKQMRIAILALVVICALCGHNMRHKKSTVGEVHDLSNNVGVISQQEVQVSPPLTKQQFQINKAAKSTTHAIEQALKHSTETTLLEVEQSFNDDVIDNIPYIEETIDQMSSAKPEDVYQNDGNSPDMGQSAENFNGSEAPMASEDNQTAPQDEYYATETLITNEDVSLIQLGEIDALADIDTSMPLFDEDFKIDEQALQETPLNVGIDDIPEVQVDPTQNEEISADLERQTNEMAEALMNDQDIMINEVQLIQVADRGFY</sequence>
<feature type="compositionally biased region" description="Polar residues" evidence="1">
    <location>
        <begin position="221"/>
        <end position="237"/>
    </location>
</feature>
<evidence type="ECO:0000313" key="2">
    <source>
        <dbReference type="EMBL" id="CAD8136967.1"/>
    </source>
</evidence>
<dbReference type="OMA" id="ALCGHNM"/>